<gene>
    <name evidence="12" type="ORF">GCM10011396_28400</name>
</gene>
<dbReference type="GO" id="GO:0005886">
    <property type="term" value="C:plasma membrane"/>
    <property type="evidence" value="ECO:0007669"/>
    <property type="project" value="UniProtKB-SubCell"/>
</dbReference>
<evidence type="ECO:0000256" key="8">
    <source>
        <dbReference type="SAM" id="Coils"/>
    </source>
</evidence>
<evidence type="ECO:0000259" key="10">
    <source>
        <dbReference type="Pfam" id="PF05957"/>
    </source>
</evidence>
<accession>A0A916UMM5</accession>
<evidence type="ECO:0008006" key="14">
    <source>
        <dbReference type="Google" id="ProtNLM"/>
    </source>
</evidence>
<dbReference type="EMBL" id="BMED01000002">
    <property type="protein sequence ID" value="GGC79472.1"/>
    <property type="molecule type" value="Genomic_DNA"/>
</dbReference>
<reference evidence="12" key="2">
    <citation type="submission" date="2020-09" db="EMBL/GenBank/DDBJ databases">
        <authorList>
            <person name="Sun Q."/>
            <person name="Zhou Y."/>
        </authorList>
    </citation>
    <scope>NUCLEOTIDE SEQUENCE</scope>
    <source>
        <strain evidence="12">CGMCC 1.10998</strain>
    </source>
</reference>
<feature type="domain" description="DUF883" evidence="11">
    <location>
        <begin position="62"/>
        <end position="91"/>
    </location>
</feature>
<evidence type="ECO:0000256" key="7">
    <source>
        <dbReference type="ARBA" id="ARBA00023136"/>
    </source>
</evidence>
<dbReference type="AlphaFoldDB" id="A0A916UMM5"/>
<dbReference type="PANTHER" id="PTHR35893">
    <property type="entry name" value="INNER MEMBRANE PROTEIN-RELATED"/>
    <property type="match status" value="1"/>
</dbReference>
<name>A0A916UMM5_9BURK</name>
<feature type="domain" description="DUF883" evidence="10">
    <location>
        <begin position="1"/>
        <end position="49"/>
    </location>
</feature>
<evidence type="ECO:0000256" key="1">
    <source>
        <dbReference type="ARBA" id="ARBA00004377"/>
    </source>
</evidence>
<keyword evidence="8" id="KW-0175">Coiled coil</keyword>
<evidence type="ECO:0000256" key="6">
    <source>
        <dbReference type="ARBA" id="ARBA00022989"/>
    </source>
</evidence>
<dbReference type="Pfam" id="PF19029">
    <property type="entry name" value="DUF883_C"/>
    <property type="match status" value="1"/>
</dbReference>
<evidence type="ECO:0000313" key="13">
    <source>
        <dbReference type="Proteomes" id="UP000637423"/>
    </source>
</evidence>
<evidence type="ECO:0000259" key="11">
    <source>
        <dbReference type="Pfam" id="PF19029"/>
    </source>
</evidence>
<evidence type="ECO:0000256" key="2">
    <source>
        <dbReference type="ARBA" id="ARBA00010423"/>
    </source>
</evidence>
<keyword evidence="6 9" id="KW-1133">Transmembrane helix</keyword>
<sequence length="91" mass="9830">MSDLNQIIKDAEALLQTSEQQTGEGFKAAKAKFEATLKNAKEEVIRLEEAVVTRTKDAARATDEYVKDNPWQSAGVAAGVGLLIGLLIGRK</sequence>
<dbReference type="InterPro" id="IPR043605">
    <property type="entry name" value="DUF883_C"/>
</dbReference>
<evidence type="ECO:0000256" key="4">
    <source>
        <dbReference type="ARBA" id="ARBA00022519"/>
    </source>
</evidence>
<keyword evidence="7 9" id="KW-0472">Membrane</keyword>
<dbReference type="GO" id="GO:0043022">
    <property type="term" value="F:ribosome binding"/>
    <property type="evidence" value="ECO:0007669"/>
    <property type="project" value="InterPro"/>
</dbReference>
<comment type="subcellular location">
    <subcellularLocation>
        <location evidence="1">Cell inner membrane</location>
        <topology evidence="1">Single-pass membrane protein</topology>
    </subcellularLocation>
</comment>
<reference evidence="12" key="1">
    <citation type="journal article" date="2014" name="Int. J. Syst. Evol. Microbiol.">
        <title>Complete genome sequence of Corynebacterium casei LMG S-19264T (=DSM 44701T), isolated from a smear-ripened cheese.</title>
        <authorList>
            <consortium name="US DOE Joint Genome Institute (JGI-PGF)"/>
            <person name="Walter F."/>
            <person name="Albersmeier A."/>
            <person name="Kalinowski J."/>
            <person name="Ruckert C."/>
        </authorList>
    </citation>
    <scope>NUCLEOTIDE SEQUENCE</scope>
    <source>
        <strain evidence="12">CGMCC 1.10998</strain>
    </source>
</reference>
<dbReference type="Pfam" id="PF05957">
    <property type="entry name" value="DUF883"/>
    <property type="match status" value="1"/>
</dbReference>
<evidence type="ECO:0000256" key="3">
    <source>
        <dbReference type="ARBA" id="ARBA00022475"/>
    </source>
</evidence>
<comment type="similarity">
    <text evidence="2">Belongs to the ElaB/YgaM/YqjD family.</text>
</comment>
<protein>
    <recommendedName>
        <fullName evidence="14">Membrane-anchored ribosome-binding protein, inhibits growth in stationary phase, ElaB/YqjD/DUF883 family</fullName>
    </recommendedName>
</protein>
<dbReference type="InterPro" id="IPR043604">
    <property type="entry name" value="DUF883_N"/>
</dbReference>
<keyword evidence="13" id="KW-1185">Reference proteome</keyword>
<organism evidence="12 13">
    <name type="scientific">Undibacterium terreum</name>
    <dbReference type="NCBI Taxonomy" id="1224302"/>
    <lineage>
        <taxon>Bacteria</taxon>
        <taxon>Pseudomonadati</taxon>
        <taxon>Pseudomonadota</taxon>
        <taxon>Betaproteobacteria</taxon>
        <taxon>Burkholderiales</taxon>
        <taxon>Oxalobacteraceae</taxon>
        <taxon>Undibacterium</taxon>
    </lineage>
</organism>
<evidence type="ECO:0000256" key="9">
    <source>
        <dbReference type="SAM" id="Phobius"/>
    </source>
</evidence>
<comment type="caution">
    <text evidence="12">The sequence shown here is derived from an EMBL/GenBank/DDBJ whole genome shotgun (WGS) entry which is preliminary data.</text>
</comment>
<dbReference type="Proteomes" id="UP000637423">
    <property type="component" value="Unassembled WGS sequence"/>
</dbReference>
<keyword evidence="3" id="KW-1003">Cell membrane</keyword>
<proteinExistence type="inferred from homology"/>
<keyword evidence="5 9" id="KW-0812">Transmembrane</keyword>
<evidence type="ECO:0000256" key="5">
    <source>
        <dbReference type="ARBA" id="ARBA00022692"/>
    </source>
</evidence>
<feature type="coiled-coil region" evidence="8">
    <location>
        <begin position="1"/>
        <end position="50"/>
    </location>
</feature>
<keyword evidence="4" id="KW-0997">Cell inner membrane</keyword>
<feature type="transmembrane region" description="Helical" evidence="9">
    <location>
        <begin position="71"/>
        <end position="89"/>
    </location>
</feature>
<dbReference type="PANTHER" id="PTHR35893:SF3">
    <property type="entry name" value="INNER MEMBRANE PROTEIN"/>
    <property type="match status" value="1"/>
</dbReference>
<dbReference type="InterPro" id="IPR010279">
    <property type="entry name" value="YqjD/ElaB"/>
</dbReference>
<evidence type="ECO:0000313" key="12">
    <source>
        <dbReference type="EMBL" id="GGC79472.1"/>
    </source>
</evidence>